<feature type="domain" description="N-acetyltransferase" evidence="1">
    <location>
        <begin position="4"/>
        <end position="150"/>
    </location>
</feature>
<dbReference type="SUPFAM" id="SSF55729">
    <property type="entry name" value="Acyl-CoA N-acyltransferases (Nat)"/>
    <property type="match status" value="1"/>
</dbReference>
<dbReference type="PROSITE" id="PS51186">
    <property type="entry name" value="GNAT"/>
    <property type="match status" value="1"/>
</dbReference>
<evidence type="ECO:0000259" key="1">
    <source>
        <dbReference type="PROSITE" id="PS51186"/>
    </source>
</evidence>
<dbReference type="Gene3D" id="3.40.630.30">
    <property type="match status" value="1"/>
</dbReference>
<evidence type="ECO:0000313" key="3">
    <source>
        <dbReference type="Proteomes" id="UP000242474"/>
    </source>
</evidence>
<keyword evidence="3" id="KW-1185">Reference proteome</keyword>
<keyword evidence="2" id="KW-0808">Transferase</keyword>
<dbReference type="GO" id="GO:0006048">
    <property type="term" value="P:UDP-N-acetylglucosamine biosynthetic process"/>
    <property type="evidence" value="ECO:0007669"/>
    <property type="project" value="UniProtKB-UniPathway"/>
</dbReference>
<protein>
    <submittedName>
        <fullName evidence="2">Putative acetyl transferase</fullName>
    </submittedName>
</protein>
<dbReference type="AlphaFoldDB" id="A0A2G5BHP9"/>
<dbReference type="UniPathway" id="UPA00113">
    <property type="reaction ID" value="UER00529"/>
</dbReference>
<organism evidence="2 3">
    <name type="scientific">Coemansia reversa (strain ATCC 12441 / NRRL 1564)</name>
    <dbReference type="NCBI Taxonomy" id="763665"/>
    <lineage>
        <taxon>Eukaryota</taxon>
        <taxon>Fungi</taxon>
        <taxon>Fungi incertae sedis</taxon>
        <taxon>Zoopagomycota</taxon>
        <taxon>Kickxellomycotina</taxon>
        <taxon>Kickxellomycetes</taxon>
        <taxon>Kickxellales</taxon>
        <taxon>Kickxellaceae</taxon>
        <taxon>Coemansia</taxon>
    </lineage>
</organism>
<dbReference type="CDD" id="cd04301">
    <property type="entry name" value="NAT_SF"/>
    <property type="match status" value="1"/>
</dbReference>
<dbReference type="InterPro" id="IPR016181">
    <property type="entry name" value="Acyl_CoA_acyltransferase"/>
</dbReference>
<dbReference type="Proteomes" id="UP000242474">
    <property type="component" value="Unassembled WGS sequence"/>
</dbReference>
<dbReference type="OrthoDB" id="329272at2759"/>
<sequence>MDKYHIHLASPVEFKKAVEVRIHLFVDVQGFPLDDEVDEDDKVAIHVVAVDKTKGNKVIGTLRMLNKGETAKIGRVAVLPDYQGQGIGIKLMEFAKQHAARDPAFSLCKKLSLSSQYDKRKFYENRGYEAQGNVFDILGCPHIMMHMDVQRVAHP</sequence>
<dbReference type="PANTHER" id="PTHR13355:SF22">
    <property type="entry name" value="SLL0786 PROTEIN"/>
    <property type="match status" value="1"/>
</dbReference>
<dbReference type="PANTHER" id="PTHR13355">
    <property type="entry name" value="GLUCOSAMINE 6-PHOSPHATE N-ACETYLTRANSFERASE"/>
    <property type="match status" value="1"/>
</dbReference>
<evidence type="ECO:0000313" key="2">
    <source>
        <dbReference type="EMBL" id="PIA18548.1"/>
    </source>
</evidence>
<reference evidence="2 3" key="1">
    <citation type="journal article" date="2015" name="Genome Biol. Evol.">
        <title>Phylogenomic analyses indicate that early fungi evolved digesting cell walls of algal ancestors of land plants.</title>
        <authorList>
            <person name="Chang Y."/>
            <person name="Wang S."/>
            <person name="Sekimoto S."/>
            <person name="Aerts A.L."/>
            <person name="Choi C."/>
            <person name="Clum A."/>
            <person name="LaButti K.M."/>
            <person name="Lindquist E.A."/>
            <person name="Yee Ngan C."/>
            <person name="Ohm R.A."/>
            <person name="Salamov A.A."/>
            <person name="Grigoriev I.V."/>
            <person name="Spatafora J.W."/>
            <person name="Berbee M.L."/>
        </authorList>
    </citation>
    <scope>NUCLEOTIDE SEQUENCE [LARGE SCALE GENOMIC DNA]</scope>
    <source>
        <strain evidence="2 3">NRRL 1564</strain>
    </source>
</reference>
<dbReference type="EMBL" id="KZ303489">
    <property type="protein sequence ID" value="PIA18548.1"/>
    <property type="molecule type" value="Genomic_DNA"/>
</dbReference>
<accession>A0A2G5BHP9</accession>
<proteinExistence type="predicted"/>
<name>A0A2G5BHP9_COERN</name>
<gene>
    <name evidence="2" type="ORF">COEREDRAFT_79600</name>
</gene>
<dbReference type="STRING" id="763665.A0A2G5BHP9"/>
<dbReference type="InterPro" id="IPR000182">
    <property type="entry name" value="GNAT_dom"/>
</dbReference>
<dbReference type="Pfam" id="PF13508">
    <property type="entry name" value="Acetyltransf_7"/>
    <property type="match status" value="1"/>
</dbReference>
<dbReference type="GO" id="GO:0008080">
    <property type="term" value="F:N-acetyltransferase activity"/>
    <property type="evidence" value="ECO:0007669"/>
    <property type="project" value="TreeGrafter"/>
</dbReference>
<dbReference type="InterPro" id="IPR039143">
    <property type="entry name" value="GNPNAT1-like"/>
</dbReference>